<dbReference type="PANTHER" id="PTHR38438:SF1">
    <property type="entry name" value="RIBOFLAVIN TRANSPORTER RIBU"/>
    <property type="match status" value="1"/>
</dbReference>
<proteinExistence type="inferred from homology"/>
<feature type="transmembrane region" description="Helical" evidence="9">
    <location>
        <begin position="158"/>
        <end position="177"/>
    </location>
</feature>
<evidence type="ECO:0000256" key="8">
    <source>
        <dbReference type="PIRNR" id="PIRNR037778"/>
    </source>
</evidence>
<evidence type="ECO:0000256" key="2">
    <source>
        <dbReference type="ARBA" id="ARBA00005540"/>
    </source>
</evidence>
<dbReference type="AlphaFoldDB" id="A0A4R3MQV9"/>
<evidence type="ECO:0000313" key="11">
    <source>
        <dbReference type="Proteomes" id="UP000294650"/>
    </source>
</evidence>
<keyword evidence="5 9" id="KW-0812">Transmembrane</keyword>
<dbReference type="Pfam" id="PF12822">
    <property type="entry name" value="ECF_trnsprt"/>
    <property type="match status" value="1"/>
</dbReference>
<keyword evidence="11" id="KW-1185">Reference proteome</keyword>
<dbReference type="GO" id="GO:0032217">
    <property type="term" value="F:riboflavin transmembrane transporter activity"/>
    <property type="evidence" value="ECO:0007669"/>
    <property type="project" value="UniProtKB-UniRule"/>
</dbReference>
<evidence type="ECO:0000256" key="3">
    <source>
        <dbReference type="ARBA" id="ARBA00022448"/>
    </source>
</evidence>
<evidence type="ECO:0000256" key="9">
    <source>
        <dbReference type="SAM" id="Phobius"/>
    </source>
</evidence>
<keyword evidence="4 8" id="KW-1003">Cell membrane</keyword>
<feature type="transmembrane region" description="Helical" evidence="9">
    <location>
        <begin position="12"/>
        <end position="32"/>
    </location>
</feature>
<evidence type="ECO:0000256" key="4">
    <source>
        <dbReference type="ARBA" id="ARBA00022475"/>
    </source>
</evidence>
<evidence type="ECO:0000256" key="7">
    <source>
        <dbReference type="ARBA" id="ARBA00023136"/>
    </source>
</evidence>
<organism evidence="10 11">
    <name type="scientific">Melghiribacillus thermohalophilus</name>
    <dbReference type="NCBI Taxonomy" id="1324956"/>
    <lineage>
        <taxon>Bacteria</taxon>
        <taxon>Bacillati</taxon>
        <taxon>Bacillota</taxon>
        <taxon>Bacilli</taxon>
        <taxon>Bacillales</taxon>
        <taxon>Bacillaceae</taxon>
        <taxon>Melghiribacillus</taxon>
    </lineage>
</organism>
<comment type="function">
    <text evidence="8">Probably a riboflavin-binding protein that interacts with the energy-coupling factor (ECF) ABC-transporter complex.</text>
</comment>
<dbReference type="InterPro" id="IPR025720">
    <property type="entry name" value="RibU"/>
</dbReference>
<comment type="similarity">
    <text evidence="2 8">Belongs to the prokaryotic riboflavin transporter (P-RFT) (TC 2.A.87) family.</text>
</comment>
<sequence>MKPSSKLVKLVIISLLSTLSMILMLLDFPLPFLPNYLKVDFSDIPAIIAAFVFSPIAGVLVEGLKNALYFLYSGSGDPIGVLANFIAGSMFVMPVALLYHKFKTVKSVMSGLITSTIVMAFGMSVLNYFVILPAYSWFMGWETMSPTVKLTTVMAGILPFNMIKGVLITILFIPLFMNLKPWIEQKRFSFSK</sequence>
<dbReference type="GO" id="GO:0005886">
    <property type="term" value="C:plasma membrane"/>
    <property type="evidence" value="ECO:0007669"/>
    <property type="project" value="UniProtKB-SubCell"/>
</dbReference>
<keyword evidence="3 8" id="KW-0813">Transport</keyword>
<dbReference type="Gene3D" id="1.10.1760.20">
    <property type="match status" value="1"/>
</dbReference>
<comment type="caution">
    <text evidence="10">The sequence shown here is derived from an EMBL/GenBank/DDBJ whole genome shotgun (WGS) entry which is preliminary data.</text>
</comment>
<keyword evidence="7 8" id="KW-0472">Membrane</keyword>
<dbReference type="PIRSF" id="PIRSF037778">
    <property type="entry name" value="UCP037778_transp_RibU"/>
    <property type="match status" value="1"/>
</dbReference>
<feature type="transmembrane region" description="Helical" evidence="9">
    <location>
        <begin position="81"/>
        <end position="99"/>
    </location>
</feature>
<accession>A0A4R3MQV9</accession>
<protein>
    <recommendedName>
        <fullName evidence="8">Riboflavin transporter</fullName>
    </recommendedName>
</protein>
<evidence type="ECO:0000313" key="10">
    <source>
        <dbReference type="EMBL" id="TCT17530.1"/>
    </source>
</evidence>
<name>A0A4R3MQV9_9BACI</name>
<dbReference type="InterPro" id="IPR024529">
    <property type="entry name" value="ECF_trnsprt_substrate-spec"/>
</dbReference>
<feature type="transmembrane region" description="Helical" evidence="9">
    <location>
        <begin position="44"/>
        <end position="61"/>
    </location>
</feature>
<evidence type="ECO:0000256" key="6">
    <source>
        <dbReference type="ARBA" id="ARBA00022989"/>
    </source>
</evidence>
<comment type="subcellular location">
    <subcellularLocation>
        <location evidence="1">Cell membrane</location>
        <topology evidence="1">Multi-pass membrane protein</topology>
    </subcellularLocation>
</comment>
<keyword evidence="6 9" id="KW-1133">Transmembrane helix</keyword>
<evidence type="ECO:0000256" key="1">
    <source>
        <dbReference type="ARBA" id="ARBA00004651"/>
    </source>
</evidence>
<dbReference type="EMBL" id="SMAN01000030">
    <property type="protein sequence ID" value="TCT17530.1"/>
    <property type="molecule type" value="Genomic_DNA"/>
</dbReference>
<feature type="transmembrane region" description="Helical" evidence="9">
    <location>
        <begin position="111"/>
        <end position="138"/>
    </location>
</feature>
<dbReference type="Proteomes" id="UP000294650">
    <property type="component" value="Unassembled WGS sequence"/>
</dbReference>
<evidence type="ECO:0000256" key="5">
    <source>
        <dbReference type="ARBA" id="ARBA00022692"/>
    </source>
</evidence>
<dbReference type="PANTHER" id="PTHR38438">
    <property type="entry name" value="RIBOFLAVIN TRANSPORTER RIBU"/>
    <property type="match status" value="1"/>
</dbReference>
<reference evidence="10 11" key="1">
    <citation type="submission" date="2019-03" db="EMBL/GenBank/DDBJ databases">
        <title>Genomic Encyclopedia of Type Strains, Phase IV (KMG-IV): sequencing the most valuable type-strain genomes for metagenomic binning, comparative biology and taxonomic classification.</title>
        <authorList>
            <person name="Goeker M."/>
        </authorList>
    </citation>
    <scope>NUCLEOTIDE SEQUENCE [LARGE SCALE GENOMIC DNA]</scope>
    <source>
        <strain evidence="10 11">DSM 25894</strain>
    </source>
</reference>
<gene>
    <name evidence="10" type="ORF">EDD68_13024</name>
</gene>